<evidence type="ECO:0000313" key="4">
    <source>
        <dbReference type="Proteomes" id="UP000766595"/>
    </source>
</evidence>
<dbReference type="RefSeq" id="WP_261969489.1">
    <property type="nucleotide sequence ID" value="NZ_JAHHZF010000007.1"/>
</dbReference>
<dbReference type="EMBL" id="JAHHZF010000007">
    <property type="protein sequence ID" value="MBT9290910.1"/>
    <property type="molecule type" value="Genomic_DNA"/>
</dbReference>
<gene>
    <name evidence="3" type="primary">lptC</name>
    <name evidence="3" type="ORF">KL771_15690</name>
</gene>
<comment type="caution">
    <text evidence="3">The sequence shown here is derived from an EMBL/GenBank/DDBJ whole genome shotgun (WGS) entry which is preliminary data.</text>
</comment>
<feature type="transmembrane region" description="Helical" evidence="2">
    <location>
        <begin position="45"/>
        <end position="68"/>
    </location>
</feature>
<organism evidence="3 4">
    <name type="scientific">Prosthecodimorpha staleyi</name>
    <dbReference type="NCBI Taxonomy" id="2840188"/>
    <lineage>
        <taxon>Bacteria</taxon>
        <taxon>Pseudomonadati</taxon>
        <taxon>Pseudomonadota</taxon>
        <taxon>Alphaproteobacteria</taxon>
        <taxon>Hyphomicrobiales</taxon>
        <taxon>Ancalomicrobiaceae</taxon>
        <taxon>Prosthecodimorpha</taxon>
    </lineage>
</organism>
<dbReference type="Proteomes" id="UP000766595">
    <property type="component" value="Unassembled WGS sequence"/>
</dbReference>
<evidence type="ECO:0000256" key="2">
    <source>
        <dbReference type="SAM" id="Phobius"/>
    </source>
</evidence>
<evidence type="ECO:0000256" key="1">
    <source>
        <dbReference type="SAM" id="MobiDB-lite"/>
    </source>
</evidence>
<reference evidence="3 4" key="1">
    <citation type="submission" date="2021-06" db="EMBL/GenBank/DDBJ databases">
        <authorList>
            <person name="Grouzdev D.S."/>
            <person name="Koziaeva V."/>
        </authorList>
    </citation>
    <scope>NUCLEOTIDE SEQUENCE [LARGE SCALE GENOMIC DNA]</scope>
    <source>
        <strain evidence="3 4">22</strain>
    </source>
</reference>
<keyword evidence="2" id="KW-0812">Transmembrane</keyword>
<keyword evidence="2" id="KW-1133">Transmembrane helix</keyword>
<name>A0A947D4K5_9HYPH</name>
<proteinExistence type="predicted"/>
<keyword evidence="2" id="KW-0472">Membrane</keyword>
<evidence type="ECO:0000313" key="3">
    <source>
        <dbReference type="EMBL" id="MBT9290910.1"/>
    </source>
</evidence>
<dbReference type="AlphaFoldDB" id="A0A947D4K5"/>
<feature type="region of interest" description="Disordered" evidence="1">
    <location>
        <begin position="220"/>
        <end position="252"/>
    </location>
</feature>
<keyword evidence="4" id="KW-1185">Reference proteome</keyword>
<protein>
    <submittedName>
        <fullName evidence="3">LPS export ABC transporter periplasmic protein LptC</fullName>
    </submittedName>
</protein>
<sequence length="252" mass="27092">MLKRPPRPSAETPPDAVRVATGRFAATTERRAARRHSTLVRLLKVVLPILALGVAGVVGLRVFLFSFAPDLKLPTVLFSRDGLTMVEPHLSGRSKDRAYEVTALRAVQNLTDTKKVRLEKVSARIELADRQWAKVAAEGGLYDGGQETLRLEQGLVVTTSNGYRAATDGADFDLKSGRIVSRGAVQVEGPAATIESEALEIADNGHSFLFTGRVRLNLRPAETDRSSPAAATRPNGSERLAGSDGASRSLPQ</sequence>
<accession>A0A947D4K5</accession>